<dbReference type="PANTHER" id="PTHR33744:SF15">
    <property type="entry name" value="CARBOHYDRATE DIACID REGULATOR"/>
    <property type="match status" value="1"/>
</dbReference>
<proteinExistence type="inferred from homology"/>
<dbReference type="RefSeq" id="WP_132743944.1">
    <property type="nucleotide sequence ID" value="NZ_SLXK01000003.1"/>
</dbReference>
<keyword evidence="6" id="KW-1185">Reference proteome</keyword>
<dbReference type="PANTHER" id="PTHR33744">
    <property type="entry name" value="CARBOHYDRATE DIACID REGULATOR"/>
    <property type="match status" value="1"/>
</dbReference>
<evidence type="ECO:0000313" key="6">
    <source>
        <dbReference type="Proteomes" id="UP000295416"/>
    </source>
</evidence>
<dbReference type="Pfam" id="PF17853">
    <property type="entry name" value="GGDEF_2"/>
    <property type="match status" value="1"/>
</dbReference>
<comment type="caution">
    <text evidence="5">The sequence shown here is derived from an EMBL/GenBank/DDBJ whole genome shotgun (WGS) entry which is preliminary data.</text>
</comment>
<feature type="domain" description="CdaR GGDEF-like" evidence="4">
    <location>
        <begin position="139"/>
        <end position="281"/>
    </location>
</feature>
<dbReference type="OrthoDB" id="9792148at2"/>
<gene>
    <name evidence="5" type="ORF">EV207_103198</name>
</gene>
<evidence type="ECO:0000259" key="3">
    <source>
        <dbReference type="Pfam" id="PF13556"/>
    </source>
</evidence>
<dbReference type="Pfam" id="PF05651">
    <property type="entry name" value="Diacid_rec"/>
    <property type="match status" value="1"/>
</dbReference>
<feature type="domain" description="PucR C-terminal helix-turn-helix" evidence="3">
    <location>
        <begin position="337"/>
        <end position="391"/>
    </location>
</feature>
<name>A0A4R2P8L8_9BACL</name>
<evidence type="ECO:0000313" key="5">
    <source>
        <dbReference type="EMBL" id="TCP31313.1"/>
    </source>
</evidence>
<dbReference type="InterPro" id="IPR008599">
    <property type="entry name" value="Diacid_rec"/>
</dbReference>
<dbReference type="EMBL" id="SLXK01000003">
    <property type="protein sequence ID" value="TCP31313.1"/>
    <property type="molecule type" value="Genomic_DNA"/>
</dbReference>
<feature type="domain" description="Putative sugar diacid recognition" evidence="2">
    <location>
        <begin position="6"/>
        <end position="132"/>
    </location>
</feature>
<dbReference type="InterPro" id="IPR051448">
    <property type="entry name" value="CdaR-like_regulators"/>
</dbReference>
<dbReference type="Proteomes" id="UP000295416">
    <property type="component" value="Unassembled WGS sequence"/>
</dbReference>
<dbReference type="Gene3D" id="1.10.10.2840">
    <property type="entry name" value="PucR C-terminal helix-turn-helix domain"/>
    <property type="match status" value="1"/>
</dbReference>
<reference evidence="5 6" key="1">
    <citation type="submission" date="2019-03" db="EMBL/GenBank/DDBJ databases">
        <title>Genomic Encyclopedia of Type Strains, Phase IV (KMG-IV): sequencing the most valuable type-strain genomes for metagenomic binning, comparative biology and taxonomic classification.</title>
        <authorList>
            <person name="Goeker M."/>
        </authorList>
    </citation>
    <scope>NUCLEOTIDE SEQUENCE [LARGE SCALE GENOMIC DNA]</scope>
    <source>
        <strain evidence="5 6">DSM 19377</strain>
    </source>
</reference>
<dbReference type="InterPro" id="IPR025736">
    <property type="entry name" value="PucR_C-HTH_dom"/>
</dbReference>
<evidence type="ECO:0000256" key="1">
    <source>
        <dbReference type="ARBA" id="ARBA00006754"/>
    </source>
</evidence>
<dbReference type="AlphaFoldDB" id="A0A4R2P8L8"/>
<sequence length="398" mass="45370">MRILEYIAQDIADKTHAILGCPISITDKEGYIIGSTDRSRLGIFHRPSLEVLKKNKMVNCKLQEGNDILPGVSVPLLFNNKPIGVVGIVGDPQEMSKYVQLVKSQVEMMCQEAFKTEMLELESKMIEVMVKQIIHCKQGETTDHILQYAKLLDYNLESEYTCMLIDIECLFIQEDKATGNKEKLPQQHLQRDVVDFMNLIFRDSKDDIISLINPDRFIVIKAKTSEKNQSSFIRSLKAKQQKFNGFLASKHHFSSAISVGDTKKGISGISESYHNAAKAMKAGKKSGQVPRIFLYNDRDMTLKLLPMELITEGLKNKILNIVTPLIEQDQNHVLSSTFISYCKCNMNLSKTARTIHVHRNTIIYRLEKICELTALETSNFEHCMLLYTAIKYYDDMNS</sequence>
<evidence type="ECO:0000259" key="2">
    <source>
        <dbReference type="Pfam" id="PF05651"/>
    </source>
</evidence>
<protein>
    <submittedName>
        <fullName evidence="5">CdaR family transcriptional regulator</fullName>
    </submittedName>
</protein>
<accession>A0A4R2P8L8</accession>
<dbReference type="Pfam" id="PF13556">
    <property type="entry name" value="HTH_30"/>
    <property type="match status" value="1"/>
</dbReference>
<comment type="similarity">
    <text evidence="1">Belongs to the CdaR family.</text>
</comment>
<dbReference type="InterPro" id="IPR042070">
    <property type="entry name" value="PucR_C-HTH_sf"/>
</dbReference>
<evidence type="ECO:0000259" key="4">
    <source>
        <dbReference type="Pfam" id="PF17853"/>
    </source>
</evidence>
<organism evidence="5 6">
    <name type="scientific">Scopulibacillus darangshiensis</name>
    <dbReference type="NCBI Taxonomy" id="442528"/>
    <lineage>
        <taxon>Bacteria</taxon>
        <taxon>Bacillati</taxon>
        <taxon>Bacillota</taxon>
        <taxon>Bacilli</taxon>
        <taxon>Bacillales</taxon>
        <taxon>Sporolactobacillaceae</taxon>
        <taxon>Scopulibacillus</taxon>
    </lineage>
</organism>
<dbReference type="InterPro" id="IPR041522">
    <property type="entry name" value="CdaR_GGDEF"/>
</dbReference>